<keyword evidence="11" id="KW-1185">Reference proteome</keyword>
<keyword evidence="6" id="KW-0408">Iron</keyword>
<evidence type="ECO:0000256" key="4">
    <source>
        <dbReference type="ARBA" id="ARBA00022691"/>
    </source>
</evidence>
<reference evidence="10" key="1">
    <citation type="journal article" date="2014" name="Int. J. Syst. Evol. Microbiol.">
        <title>Complete genome sequence of Corynebacterium casei LMG S-19264T (=DSM 44701T), isolated from a smear-ripened cheese.</title>
        <authorList>
            <consortium name="US DOE Joint Genome Institute (JGI-PGF)"/>
            <person name="Walter F."/>
            <person name="Albersmeier A."/>
            <person name="Kalinowski J."/>
            <person name="Ruckert C."/>
        </authorList>
    </citation>
    <scope>NUCLEOTIDE SEQUENCE</scope>
    <source>
        <strain evidence="10">KCTC 42651</strain>
    </source>
</reference>
<keyword evidence="4" id="KW-0949">S-adenosyl-L-methionine</keyword>
<dbReference type="EMBL" id="BMZS01000006">
    <property type="protein sequence ID" value="GHD53024.1"/>
    <property type="molecule type" value="Genomic_DNA"/>
</dbReference>
<dbReference type="InterPro" id="IPR034457">
    <property type="entry name" value="Organic_radical-activating"/>
</dbReference>
<dbReference type="PANTHER" id="PTHR30352">
    <property type="entry name" value="PYRUVATE FORMATE-LYASE-ACTIVATING ENZYME"/>
    <property type="match status" value="1"/>
</dbReference>
<comment type="caution">
    <text evidence="10">The sequence shown here is derived from an EMBL/GenBank/DDBJ whole genome shotgun (WGS) entry which is preliminary data.</text>
</comment>
<dbReference type="Pfam" id="PF04055">
    <property type="entry name" value="Radical_SAM"/>
    <property type="match status" value="1"/>
</dbReference>
<dbReference type="GO" id="GO:0003824">
    <property type="term" value="F:catalytic activity"/>
    <property type="evidence" value="ECO:0007669"/>
    <property type="project" value="InterPro"/>
</dbReference>
<dbReference type="InterPro" id="IPR013785">
    <property type="entry name" value="Aldolase_TIM"/>
</dbReference>
<evidence type="ECO:0000313" key="11">
    <source>
        <dbReference type="Proteomes" id="UP000630353"/>
    </source>
</evidence>
<dbReference type="InterPro" id="IPR007197">
    <property type="entry name" value="rSAM"/>
</dbReference>
<dbReference type="PROSITE" id="PS51918">
    <property type="entry name" value="RADICAL_SAM"/>
    <property type="match status" value="1"/>
</dbReference>
<keyword evidence="3" id="KW-0313">Glucose metabolism</keyword>
<reference evidence="10" key="2">
    <citation type="submission" date="2020-09" db="EMBL/GenBank/DDBJ databases">
        <authorList>
            <person name="Sun Q."/>
            <person name="Kim S."/>
        </authorList>
    </citation>
    <scope>NUCLEOTIDE SEQUENCE</scope>
    <source>
        <strain evidence="10">KCTC 42651</strain>
    </source>
</reference>
<accession>A0A918XT78</accession>
<organism evidence="10 11">
    <name type="scientific">Thalassobaculum fulvum</name>
    <dbReference type="NCBI Taxonomy" id="1633335"/>
    <lineage>
        <taxon>Bacteria</taxon>
        <taxon>Pseudomonadati</taxon>
        <taxon>Pseudomonadota</taxon>
        <taxon>Alphaproteobacteria</taxon>
        <taxon>Rhodospirillales</taxon>
        <taxon>Thalassobaculaceae</taxon>
        <taxon>Thalassobaculum</taxon>
    </lineage>
</organism>
<evidence type="ECO:0000313" key="10">
    <source>
        <dbReference type="EMBL" id="GHD53024.1"/>
    </source>
</evidence>
<dbReference type="Proteomes" id="UP000630353">
    <property type="component" value="Unassembled WGS sequence"/>
</dbReference>
<feature type="compositionally biased region" description="Polar residues" evidence="8">
    <location>
        <begin position="1"/>
        <end position="11"/>
    </location>
</feature>
<evidence type="ECO:0000256" key="3">
    <source>
        <dbReference type="ARBA" id="ARBA00022526"/>
    </source>
</evidence>
<comment type="cofactor">
    <cofactor evidence="1">
        <name>[4Fe-4S] cluster</name>
        <dbReference type="ChEBI" id="CHEBI:49883"/>
    </cofactor>
</comment>
<feature type="region of interest" description="Disordered" evidence="8">
    <location>
        <begin position="1"/>
        <end position="30"/>
    </location>
</feature>
<evidence type="ECO:0000256" key="1">
    <source>
        <dbReference type="ARBA" id="ARBA00001966"/>
    </source>
</evidence>
<keyword evidence="7" id="KW-0411">Iron-sulfur</keyword>
<gene>
    <name evidence="10" type="ORF">GCM10017083_29160</name>
</gene>
<dbReference type="SFLD" id="SFLDG01101">
    <property type="entry name" value="Uncharacterised_Radical_SAM_Su"/>
    <property type="match status" value="1"/>
</dbReference>
<dbReference type="PANTHER" id="PTHR30352:SF5">
    <property type="entry name" value="PYRUVATE FORMATE-LYASE 1-ACTIVATING ENZYME"/>
    <property type="match status" value="1"/>
</dbReference>
<dbReference type="GO" id="GO:0006006">
    <property type="term" value="P:glucose metabolic process"/>
    <property type="evidence" value="ECO:0007669"/>
    <property type="project" value="UniProtKB-KW"/>
</dbReference>
<dbReference type="CDD" id="cd01335">
    <property type="entry name" value="Radical_SAM"/>
    <property type="match status" value="1"/>
</dbReference>
<keyword evidence="5" id="KW-0479">Metal-binding</keyword>
<evidence type="ECO:0000256" key="6">
    <source>
        <dbReference type="ARBA" id="ARBA00023004"/>
    </source>
</evidence>
<sequence length="388" mass="43321">MQSEQGSSSPRETAVPGLAETAPPPVRGKGPIVPTEFWRMLDDGRVQCEMCPRYCRLKEGARGLCFVRARQDDAIVLTTYGRSSGFCVDPIEKKPLNHFLPGTPVLSFGTAGCNLACNFCQNHDISKSREMDRMQAEAQPETIAETARRLGCRSVAFTYNDPVIFHEYARDISIACHEIGVKTVAVTAGYITDRARPDFFRHIDAANVDLKGFTDRFYRDVTKSQLQPVLDTLVYLVRETGVWVEITNLIIPGENDDEAEIDAMTSWVVEHLGPDVPIHFSAFHPDYRMLDAQHTPFATLATARRIARRNGVRHAYIGNVHDIGRQSSYCHACGSRTIGRDWYELSDWNLTSDGRCTSCGTRMAGVFDGPPGNWGRRRRPVDVASFAT</sequence>
<dbReference type="AlphaFoldDB" id="A0A918XT78"/>
<protein>
    <submittedName>
        <fullName evidence="10">AmmeMemoRadiSam system radical SAM enzyme</fullName>
    </submittedName>
</protein>
<dbReference type="InterPro" id="IPR027596">
    <property type="entry name" value="AmmeMemoSam_rS"/>
</dbReference>
<evidence type="ECO:0000259" key="9">
    <source>
        <dbReference type="PROSITE" id="PS51918"/>
    </source>
</evidence>
<proteinExistence type="predicted"/>
<evidence type="ECO:0000256" key="7">
    <source>
        <dbReference type="ARBA" id="ARBA00023014"/>
    </source>
</evidence>
<dbReference type="NCBIfam" id="TIGR04337">
    <property type="entry name" value="AmmeMemoSam_rS"/>
    <property type="match status" value="1"/>
</dbReference>
<dbReference type="Gene3D" id="3.20.20.70">
    <property type="entry name" value="Aldolase class I"/>
    <property type="match status" value="1"/>
</dbReference>
<name>A0A918XT78_9PROT</name>
<dbReference type="GO" id="GO:0051539">
    <property type="term" value="F:4 iron, 4 sulfur cluster binding"/>
    <property type="evidence" value="ECO:0007669"/>
    <property type="project" value="UniProtKB-KW"/>
</dbReference>
<evidence type="ECO:0000256" key="5">
    <source>
        <dbReference type="ARBA" id="ARBA00022723"/>
    </source>
</evidence>
<evidence type="ECO:0000256" key="2">
    <source>
        <dbReference type="ARBA" id="ARBA00022485"/>
    </source>
</evidence>
<evidence type="ECO:0000256" key="8">
    <source>
        <dbReference type="SAM" id="MobiDB-lite"/>
    </source>
</evidence>
<dbReference type="SUPFAM" id="SSF102114">
    <property type="entry name" value="Radical SAM enzymes"/>
    <property type="match status" value="1"/>
</dbReference>
<keyword evidence="2" id="KW-0004">4Fe-4S</keyword>
<feature type="domain" description="Radical SAM core" evidence="9">
    <location>
        <begin position="98"/>
        <end position="313"/>
    </location>
</feature>
<keyword evidence="3" id="KW-0119">Carbohydrate metabolism</keyword>
<dbReference type="SFLD" id="SFLDS00029">
    <property type="entry name" value="Radical_SAM"/>
    <property type="match status" value="1"/>
</dbReference>
<dbReference type="GO" id="GO:0046872">
    <property type="term" value="F:metal ion binding"/>
    <property type="evidence" value="ECO:0007669"/>
    <property type="project" value="UniProtKB-KW"/>
</dbReference>
<dbReference type="InterPro" id="IPR058240">
    <property type="entry name" value="rSAM_sf"/>
</dbReference>
<dbReference type="RefSeq" id="WP_308434491.1">
    <property type="nucleotide sequence ID" value="NZ_BMZS01000006.1"/>
</dbReference>